<dbReference type="OrthoDB" id="428895at2759"/>
<organism evidence="2 4">
    <name type="scientific">Schizosaccharomyces japonicus (strain yFS275 / FY16936)</name>
    <name type="common">Fission yeast</name>
    <dbReference type="NCBI Taxonomy" id="402676"/>
    <lineage>
        <taxon>Eukaryota</taxon>
        <taxon>Fungi</taxon>
        <taxon>Dikarya</taxon>
        <taxon>Ascomycota</taxon>
        <taxon>Taphrinomycotina</taxon>
        <taxon>Schizosaccharomycetes</taxon>
        <taxon>Schizosaccharomycetales</taxon>
        <taxon>Schizosaccharomycetaceae</taxon>
        <taxon>Schizosaccharomyces</taxon>
    </lineage>
</organism>
<dbReference type="JaponicusDB" id="SJAG_03323">
    <property type="gene designation" value="gem2"/>
</dbReference>
<reference evidence="2 4" key="1">
    <citation type="journal article" date="2011" name="Science">
        <title>Comparative functional genomics of the fission yeasts.</title>
        <authorList>
            <person name="Rhind N."/>
            <person name="Chen Z."/>
            <person name="Yassour M."/>
            <person name="Thompson D.A."/>
            <person name="Haas B.J."/>
            <person name="Habib N."/>
            <person name="Wapinski I."/>
            <person name="Roy S."/>
            <person name="Lin M.F."/>
            <person name="Heiman D.I."/>
            <person name="Young S.K."/>
            <person name="Furuya K."/>
            <person name="Guo Y."/>
            <person name="Pidoux A."/>
            <person name="Chen H.M."/>
            <person name="Robbertse B."/>
            <person name="Goldberg J.M."/>
            <person name="Aoki K."/>
            <person name="Bayne E.H."/>
            <person name="Berlin A.M."/>
            <person name="Desjardins C.A."/>
            <person name="Dobbs E."/>
            <person name="Dukaj L."/>
            <person name="Fan L."/>
            <person name="FitzGerald M.G."/>
            <person name="French C."/>
            <person name="Gujja S."/>
            <person name="Hansen K."/>
            <person name="Keifenheim D."/>
            <person name="Levin J.Z."/>
            <person name="Mosher R.A."/>
            <person name="Mueller C.A."/>
            <person name="Pfiffner J."/>
            <person name="Priest M."/>
            <person name="Russ C."/>
            <person name="Smialowska A."/>
            <person name="Swoboda P."/>
            <person name="Sykes S.M."/>
            <person name="Vaughn M."/>
            <person name="Vengrova S."/>
            <person name="Yoder R."/>
            <person name="Zeng Q."/>
            <person name="Allshire R."/>
            <person name="Baulcombe D."/>
            <person name="Birren B.W."/>
            <person name="Brown W."/>
            <person name="Ekwall K."/>
            <person name="Kellis M."/>
            <person name="Leatherwood J."/>
            <person name="Levin H."/>
            <person name="Margalit H."/>
            <person name="Martienssen R."/>
            <person name="Nieduszynski C.A."/>
            <person name="Spatafora J.W."/>
            <person name="Friedman N."/>
            <person name="Dalgaard J.Z."/>
            <person name="Baumann P."/>
            <person name="Niki H."/>
            <person name="Regev A."/>
            <person name="Nusbaum C."/>
        </authorList>
    </citation>
    <scope>NUCLEOTIDE SEQUENCE [LARGE SCALE GENOMIC DNA]</scope>
    <source>
        <strain evidence="4">yFS275 / FY16936</strain>
    </source>
</reference>
<gene>
    <name evidence="3" type="primary">gem2</name>
    <name evidence="2" type="ORF">SJAG_03323</name>
</gene>
<dbReference type="eggNOG" id="ENOG502SCAA">
    <property type="taxonomic scope" value="Eukaryota"/>
</dbReference>
<accession>B6K3X7</accession>
<dbReference type="RefSeq" id="XP_002174477.1">
    <property type="nucleotide sequence ID" value="XM_002174441.2"/>
</dbReference>
<dbReference type="AlphaFoldDB" id="B6K3X7"/>
<dbReference type="Proteomes" id="UP000001744">
    <property type="component" value="Unassembled WGS sequence"/>
</dbReference>
<proteinExistence type="predicted"/>
<dbReference type="Gene3D" id="1.20.58.1070">
    <property type="match status" value="1"/>
</dbReference>
<dbReference type="GeneID" id="7052488"/>
<protein>
    <submittedName>
        <fullName evidence="2">SMN family protein yip11</fullName>
    </submittedName>
</protein>
<dbReference type="EMBL" id="KE651167">
    <property type="protein sequence ID" value="EEB08184.1"/>
    <property type="molecule type" value="Genomic_DNA"/>
</dbReference>
<dbReference type="VEuPathDB" id="FungiDB:SJAG_03323"/>
<dbReference type="OMA" id="DIFENCA"/>
<feature type="region of interest" description="Disordered" evidence="1">
    <location>
        <begin position="1"/>
        <end position="25"/>
    </location>
</feature>
<sequence>MAPKRKRNAVNAVHTSGPLDEQTNQRGAFPDVVVNQQNTNRNVPLDGIEYLLSVRNESKQLSPIKCITREQTNTELKYTVSETKEQERLPEKTEWQKRFLEQITVVRDKLQSYQLTEHSDSENCPKSIAEWKLKLLETPLSWSLLANMNMPTCFQILDSFPNWLQVEKLELQAQWFFACLCKLPDLITGEETSILRSLFRALQTTHTSHSLVRYMSSMLQTVLVFCYQQVDLGSQLVPK</sequence>
<dbReference type="InterPro" id="IPR035426">
    <property type="entry name" value="Gemin2/Brr1"/>
</dbReference>
<evidence type="ECO:0000313" key="2">
    <source>
        <dbReference type="EMBL" id="EEB08184.1"/>
    </source>
</evidence>
<keyword evidence="4" id="KW-1185">Reference proteome</keyword>
<evidence type="ECO:0000313" key="4">
    <source>
        <dbReference type="Proteomes" id="UP000001744"/>
    </source>
</evidence>
<evidence type="ECO:0000313" key="3">
    <source>
        <dbReference type="JaponicusDB" id="SJAG_03323"/>
    </source>
</evidence>
<dbReference type="GO" id="GO:0000387">
    <property type="term" value="P:spliceosomal snRNP assembly"/>
    <property type="evidence" value="ECO:0007669"/>
    <property type="project" value="InterPro"/>
</dbReference>
<name>B6K3X7_SCHJY</name>
<dbReference type="HOGENOM" id="CLU_1185614_0_0_1"/>
<dbReference type="Pfam" id="PF04938">
    <property type="entry name" value="SIP1"/>
    <property type="match status" value="1"/>
</dbReference>
<dbReference type="STRING" id="402676.B6K3X7"/>
<evidence type="ECO:0000256" key="1">
    <source>
        <dbReference type="SAM" id="MobiDB-lite"/>
    </source>
</evidence>